<feature type="domain" description="DUF7033" evidence="1">
    <location>
        <begin position="102"/>
        <end position="187"/>
    </location>
</feature>
<dbReference type="EMBL" id="BKCG01000006">
    <property type="protein sequence ID" value="GER60165.1"/>
    <property type="molecule type" value="Genomic_DNA"/>
</dbReference>
<name>A0A5J4IQN0_9FLAO</name>
<dbReference type="Gene3D" id="3.20.20.370">
    <property type="entry name" value="Glycoside hydrolase/deacetylase"/>
    <property type="match status" value="1"/>
</dbReference>
<accession>A0A5J4IQN0</accession>
<dbReference type="Proteomes" id="UP000326509">
    <property type="component" value="Unassembled WGS sequence"/>
</dbReference>
<organism evidence="2 3">
    <name type="scientific">Patiriisocius marinus</name>
    <dbReference type="NCBI Taxonomy" id="1397112"/>
    <lineage>
        <taxon>Bacteria</taxon>
        <taxon>Pseudomonadati</taxon>
        <taxon>Bacteroidota</taxon>
        <taxon>Flavobacteriia</taxon>
        <taxon>Flavobacteriales</taxon>
        <taxon>Flavobacteriaceae</taxon>
        <taxon>Patiriisocius</taxon>
    </lineage>
</organism>
<dbReference type="RefSeq" id="WP_151674610.1">
    <property type="nucleotide sequence ID" value="NZ_BKCG01000006.1"/>
</dbReference>
<dbReference type="Pfam" id="PF23019">
    <property type="entry name" value="DUF7033"/>
    <property type="match status" value="1"/>
</dbReference>
<dbReference type="AlphaFoldDB" id="A0A5J4IQN0"/>
<dbReference type="InterPro" id="IPR011330">
    <property type="entry name" value="Glyco_hydro/deAcase_b/a-brl"/>
</dbReference>
<evidence type="ECO:0000313" key="3">
    <source>
        <dbReference type="Proteomes" id="UP000326509"/>
    </source>
</evidence>
<proteinExistence type="predicted"/>
<sequence>MNIYINEACPEKEYIVDVFFKTFFGIEFNVILNRNINNQDYIIEFEGKTIILKNTLFKKEDYLKKSNLPKDVKYLCSPFTSEPIPILYGENKIDISKNLVVIHADIFATAFFMLTRWEEYVIDIRDEHNRFPARESIAYKNNFLNRPIVNECLDLLWGVFEYLGYQGVRKDRDFEMVITHDVDLPRLWWNTKDFIKSIGGALIKRKSLKEFILLFKFKLKKEDPFNTFNFLMKVSEDNNLKSHFFFMSGGTSNKDNYYRIDHPTIIKLLTEIKSRGHFIGFHPSYNAYNDNAQFQKELIKLKEVANTVITTGRQHFLRFENPTTWQIWEDNNMKWDSTMSYHDIPGFRCGVCYEFPVFNILTKKQLKLIEKPLIVMEGSFITYQNKNPSQVSQEINYLIKTVKKYNGTFVFLWHNSAFNIGKSMSYQHLYKQIVDENT</sequence>
<protein>
    <submittedName>
        <fullName evidence="2">Polysaccharide deacetylase</fullName>
    </submittedName>
</protein>
<evidence type="ECO:0000259" key="1">
    <source>
        <dbReference type="Pfam" id="PF23019"/>
    </source>
</evidence>
<dbReference type="SUPFAM" id="SSF88713">
    <property type="entry name" value="Glycoside hydrolase/deacetylase"/>
    <property type="match status" value="1"/>
</dbReference>
<evidence type="ECO:0000313" key="2">
    <source>
        <dbReference type="EMBL" id="GER60165.1"/>
    </source>
</evidence>
<dbReference type="GO" id="GO:0005975">
    <property type="term" value="P:carbohydrate metabolic process"/>
    <property type="evidence" value="ECO:0007669"/>
    <property type="project" value="InterPro"/>
</dbReference>
<dbReference type="CDD" id="cd10931">
    <property type="entry name" value="CE4_u7"/>
    <property type="match status" value="1"/>
</dbReference>
<dbReference type="InterPro" id="IPR054297">
    <property type="entry name" value="DUF7033"/>
</dbReference>
<comment type="caution">
    <text evidence="2">The sequence shown here is derived from an EMBL/GenBank/DDBJ whole genome shotgun (WGS) entry which is preliminary data.</text>
</comment>
<reference evidence="2 3" key="1">
    <citation type="submission" date="2019-08" db="EMBL/GenBank/DDBJ databases">
        <title>Draft genome sequence of Ulvibacter marinus type strain NBRC 109484.</title>
        <authorList>
            <person name="Kawano K."/>
            <person name="Ushijima N."/>
            <person name="Kihara M."/>
            <person name="Itoh H."/>
        </authorList>
    </citation>
    <scope>NUCLEOTIDE SEQUENCE [LARGE SCALE GENOMIC DNA]</scope>
    <source>
        <strain evidence="2 3">NBRC 109484</strain>
    </source>
</reference>
<gene>
    <name evidence="2" type="ORF">ULMA_22730</name>
</gene>
<dbReference type="OrthoDB" id="5573484at2"/>
<keyword evidence="3" id="KW-1185">Reference proteome</keyword>